<dbReference type="GO" id="GO:0005737">
    <property type="term" value="C:cytoplasm"/>
    <property type="evidence" value="ECO:0007669"/>
    <property type="project" value="UniProtKB-SubCell"/>
</dbReference>
<keyword evidence="3 5" id="KW-0378">Hydrolase</keyword>
<comment type="cofactor">
    <cofactor evidence="5">
        <name>a divalent metal cation</name>
        <dbReference type="ChEBI" id="CHEBI:60240"/>
    </cofactor>
</comment>
<dbReference type="InterPro" id="IPR003697">
    <property type="entry name" value="Maf-like"/>
</dbReference>
<feature type="site" description="Important for substrate specificity" evidence="5">
    <location>
        <position position="12"/>
    </location>
</feature>
<accession>A0A1E2V7M6</accession>
<feature type="site" description="Important for substrate specificity" evidence="5">
    <location>
        <position position="70"/>
    </location>
</feature>
<dbReference type="GO" id="GO:0047429">
    <property type="term" value="F:nucleoside triphosphate diphosphatase activity"/>
    <property type="evidence" value="ECO:0007669"/>
    <property type="project" value="InterPro"/>
</dbReference>
<organism evidence="6 7">
    <name type="scientific">Terasakiispira papahanaumokuakeensis</name>
    <dbReference type="NCBI Taxonomy" id="197479"/>
    <lineage>
        <taxon>Bacteria</taxon>
        <taxon>Pseudomonadati</taxon>
        <taxon>Pseudomonadota</taxon>
        <taxon>Gammaproteobacteria</taxon>
        <taxon>Oceanospirillales</taxon>
        <taxon>Terasakiispira</taxon>
    </lineage>
</organism>
<comment type="caution">
    <text evidence="5">Lacks conserved residue(s) required for the propagation of feature annotation.</text>
</comment>
<dbReference type="CDD" id="cd00555">
    <property type="entry name" value="Maf"/>
    <property type="match status" value="1"/>
</dbReference>
<evidence type="ECO:0000313" key="6">
    <source>
        <dbReference type="EMBL" id="ODC02987.1"/>
    </source>
</evidence>
<dbReference type="NCBIfam" id="TIGR00172">
    <property type="entry name" value="maf"/>
    <property type="match status" value="1"/>
</dbReference>
<gene>
    <name evidence="6" type="ORF">BFW38_04910</name>
</gene>
<dbReference type="OrthoDB" id="9813694at2"/>
<dbReference type="InterPro" id="IPR029001">
    <property type="entry name" value="ITPase-like_fam"/>
</dbReference>
<proteinExistence type="inferred from homology"/>
<dbReference type="AlphaFoldDB" id="A0A1E2V7M6"/>
<evidence type="ECO:0000256" key="2">
    <source>
        <dbReference type="ARBA" id="ARBA00022490"/>
    </source>
</evidence>
<keyword evidence="2 5" id="KW-0963">Cytoplasm</keyword>
<comment type="similarity">
    <text evidence="5">Belongs to the Maf family. YceF subfamily.</text>
</comment>
<dbReference type="PIRSF" id="PIRSF006305">
    <property type="entry name" value="Maf"/>
    <property type="match status" value="1"/>
</dbReference>
<comment type="catalytic activity">
    <reaction evidence="5">
        <text>N(7)-methyl-GTP + H2O = N(7)-methyl-GMP + diphosphate + H(+)</text>
        <dbReference type="Rhea" id="RHEA:58744"/>
        <dbReference type="ChEBI" id="CHEBI:15377"/>
        <dbReference type="ChEBI" id="CHEBI:15378"/>
        <dbReference type="ChEBI" id="CHEBI:33019"/>
        <dbReference type="ChEBI" id="CHEBI:58285"/>
        <dbReference type="ChEBI" id="CHEBI:87133"/>
    </reaction>
</comment>
<protein>
    <recommendedName>
        <fullName evidence="5">7-methyl-GTP pyrophosphatase</fullName>
        <shortName evidence="5">m(7)GTP pyrophosphatase</shortName>
        <ecNumber evidence="5">3.6.1.-</ecNumber>
    </recommendedName>
</protein>
<evidence type="ECO:0000256" key="1">
    <source>
        <dbReference type="ARBA" id="ARBA00004496"/>
    </source>
</evidence>
<dbReference type="GO" id="GO:0009117">
    <property type="term" value="P:nucleotide metabolic process"/>
    <property type="evidence" value="ECO:0007669"/>
    <property type="project" value="UniProtKB-KW"/>
</dbReference>
<dbReference type="STRING" id="197479.BFW38_04910"/>
<evidence type="ECO:0000256" key="5">
    <source>
        <dbReference type="HAMAP-Rule" id="MF_00528"/>
    </source>
</evidence>
<sequence length="215" mass="23301">MRPLILASGSIYRQQLLQKLRLPFVTASPDIDETPLANETPSALVKRLAWHKAAAVAEQHPDALVIGSDQVCIADDSPQDPANPMVKKVDEKNATILGKPGTPERAVAQLMALNGRRITLLTGLCLFDSASLEAHTIVEPFTVHFRTLSRAEIEHYVALEQPLDCAGSFKAEGLGITLFERLEGDDPNTLIGLPLIRLTQLLQKMGVNPLAAPTS</sequence>
<evidence type="ECO:0000256" key="3">
    <source>
        <dbReference type="ARBA" id="ARBA00022801"/>
    </source>
</evidence>
<comment type="function">
    <text evidence="5">Nucleoside triphosphate pyrophosphatase that hydrolyzes 7-methyl-GTP (m(7)GTP). May have a dual role in cell division arrest and in preventing the incorporation of modified nucleotides into cellular nucleic acids.</text>
</comment>
<dbReference type="SUPFAM" id="SSF52972">
    <property type="entry name" value="ITPase-like"/>
    <property type="match status" value="1"/>
</dbReference>
<dbReference type="Pfam" id="PF02545">
    <property type="entry name" value="Maf"/>
    <property type="match status" value="1"/>
</dbReference>
<keyword evidence="7" id="KW-1185">Reference proteome</keyword>
<dbReference type="PANTHER" id="PTHR43213:SF10">
    <property type="entry name" value="7-METHYL-GTP PYROPHOSPHATASE"/>
    <property type="match status" value="1"/>
</dbReference>
<keyword evidence="4 5" id="KW-0546">Nucleotide metabolism</keyword>
<dbReference type="RefSeq" id="WP_068997382.1">
    <property type="nucleotide sequence ID" value="NZ_MDTQ01000001.1"/>
</dbReference>
<evidence type="ECO:0000313" key="7">
    <source>
        <dbReference type="Proteomes" id="UP000094291"/>
    </source>
</evidence>
<dbReference type="EMBL" id="MDTQ01000001">
    <property type="protein sequence ID" value="ODC02987.1"/>
    <property type="molecule type" value="Genomic_DNA"/>
</dbReference>
<dbReference type="HAMAP" id="MF_00528">
    <property type="entry name" value="Maf"/>
    <property type="match status" value="1"/>
</dbReference>
<dbReference type="EC" id="3.6.1.-" evidence="5"/>
<dbReference type="Gene3D" id="3.90.950.10">
    <property type="match status" value="1"/>
</dbReference>
<name>A0A1E2V7M6_9GAMM</name>
<dbReference type="PANTHER" id="PTHR43213">
    <property type="entry name" value="BIFUNCTIONAL DTTP/UTP PYROPHOSPHATASE/METHYLTRANSFERASE PROTEIN-RELATED"/>
    <property type="match status" value="1"/>
</dbReference>
<reference evidence="6 7" key="1">
    <citation type="submission" date="2016-08" db="EMBL/GenBank/DDBJ databases">
        <authorList>
            <person name="Seilhamer J.J."/>
        </authorList>
    </citation>
    <scope>NUCLEOTIDE SEQUENCE [LARGE SCALE GENOMIC DNA]</scope>
    <source>
        <strain evidence="6 7">PH27A</strain>
    </source>
</reference>
<comment type="caution">
    <text evidence="6">The sequence shown here is derived from an EMBL/GenBank/DDBJ whole genome shotgun (WGS) entry which is preliminary data.</text>
</comment>
<dbReference type="Proteomes" id="UP000094291">
    <property type="component" value="Unassembled WGS sequence"/>
</dbReference>
<comment type="subcellular location">
    <subcellularLocation>
        <location evidence="1 5">Cytoplasm</location>
    </subcellularLocation>
</comment>
<feature type="site" description="Important for substrate specificity" evidence="5">
    <location>
        <position position="172"/>
    </location>
</feature>
<feature type="active site" description="Proton acceptor" evidence="5">
    <location>
        <position position="69"/>
    </location>
</feature>
<evidence type="ECO:0000256" key="4">
    <source>
        <dbReference type="ARBA" id="ARBA00023080"/>
    </source>
</evidence>